<dbReference type="EMBL" id="ANIE01000003">
    <property type="protein sequence ID" value="KEF32563.1"/>
    <property type="molecule type" value="Genomic_DNA"/>
</dbReference>
<keyword evidence="1 2" id="KW-0238">DNA-binding</keyword>
<evidence type="ECO:0000259" key="3">
    <source>
        <dbReference type="PROSITE" id="PS50977"/>
    </source>
</evidence>
<dbReference type="InterPro" id="IPR041583">
    <property type="entry name" value="TetR_C_31"/>
</dbReference>
<reference evidence="4 5" key="1">
    <citation type="submission" date="2012-12" db="EMBL/GenBank/DDBJ databases">
        <title>Genome assembly of Marinobacter sp. AK21.</title>
        <authorList>
            <person name="Khatri I."/>
            <person name="Kumar R."/>
            <person name="Vaidya B."/>
            <person name="Subramanian S."/>
            <person name="Pinnaka A."/>
        </authorList>
    </citation>
    <scope>NUCLEOTIDE SEQUENCE [LARGE SCALE GENOMIC DNA]</scope>
    <source>
        <strain evidence="4 5">AK21</strain>
    </source>
</reference>
<feature type="DNA-binding region" description="H-T-H motif" evidence="2">
    <location>
        <begin position="62"/>
        <end position="81"/>
    </location>
</feature>
<accession>A0A072N6G8</accession>
<dbReference type="SUPFAM" id="SSF48498">
    <property type="entry name" value="Tetracyclin repressor-like, C-terminal domain"/>
    <property type="match status" value="1"/>
</dbReference>
<organism evidence="4 5">
    <name type="scientific">Marinobacter nitratireducens</name>
    <dbReference type="NCBI Taxonomy" id="1137280"/>
    <lineage>
        <taxon>Bacteria</taxon>
        <taxon>Pseudomonadati</taxon>
        <taxon>Pseudomonadota</taxon>
        <taxon>Gammaproteobacteria</taxon>
        <taxon>Pseudomonadales</taxon>
        <taxon>Marinobacteraceae</taxon>
        <taxon>Marinobacter</taxon>
    </lineage>
</organism>
<gene>
    <name evidence="4" type="ORF">D777_01197</name>
</gene>
<dbReference type="OrthoDB" id="8982136at2"/>
<evidence type="ECO:0000256" key="2">
    <source>
        <dbReference type="PROSITE-ProRule" id="PRU00335"/>
    </source>
</evidence>
<dbReference type="GO" id="GO:0000976">
    <property type="term" value="F:transcription cis-regulatory region binding"/>
    <property type="evidence" value="ECO:0007669"/>
    <property type="project" value="TreeGrafter"/>
</dbReference>
<dbReference type="RefSeq" id="WP_051668942.1">
    <property type="nucleotide sequence ID" value="NZ_ANIE01000003.1"/>
</dbReference>
<dbReference type="STRING" id="1137280.D777_01197"/>
<dbReference type="PROSITE" id="PS50977">
    <property type="entry name" value="HTH_TETR_2"/>
    <property type="match status" value="1"/>
</dbReference>
<evidence type="ECO:0000313" key="4">
    <source>
        <dbReference type="EMBL" id="KEF32563.1"/>
    </source>
</evidence>
<dbReference type="Gene3D" id="1.10.357.10">
    <property type="entry name" value="Tetracycline Repressor, domain 2"/>
    <property type="match status" value="1"/>
</dbReference>
<dbReference type="InterPro" id="IPR009057">
    <property type="entry name" value="Homeodomain-like_sf"/>
</dbReference>
<dbReference type="Pfam" id="PF00440">
    <property type="entry name" value="TetR_N"/>
    <property type="match status" value="1"/>
</dbReference>
<feature type="domain" description="HTH tetR-type" evidence="3">
    <location>
        <begin position="39"/>
        <end position="99"/>
    </location>
</feature>
<dbReference type="InterPro" id="IPR036271">
    <property type="entry name" value="Tet_transcr_reg_TetR-rel_C_sf"/>
</dbReference>
<dbReference type="PATRIC" id="fig|1137280.3.peg.1011"/>
<sequence>MADMRGRTQADRDYVVANQAASKFAEEYRGRRGARAKGEMRRKEILSAALRIVARDGVRAVKHRSVAREADVPLAATTYYFRDIDELLNDAFILFSEEAGEQVRAFYDTLQVLLDSLSPEMRLRTSPERPQLAKRLASVATAYLETQFRDRRAYLLAEQAFLIEALRDDRLSRLARRYRKSWVSGLAELLEKLDSPSATQDASLIVHVVLGMGYDLMLGVPGDDDGTLARAVERIVDLALGVGDR</sequence>
<dbReference type="InterPro" id="IPR050109">
    <property type="entry name" value="HTH-type_TetR-like_transc_reg"/>
</dbReference>
<name>A0A072N6G8_9GAMM</name>
<comment type="caution">
    <text evidence="4">The sequence shown here is derived from an EMBL/GenBank/DDBJ whole genome shotgun (WGS) entry which is preliminary data.</text>
</comment>
<evidence type="ECO:0000256" key="1">
    <source>
        <dbReference type="ARBA" id="ARBA00023125"/>
    </source>
</evidence>
<keyword evidence="5" id="KW-1185">Reference proteome</keyword>
<dbReference type="InterPro" id="IPR001647">
    <property type="entry name" value="HTH_TetR"/>
</dbReference>
<dbReference type="PANTHER" id="PTHR30055">
    <property type="entry name" value="HTH-TYPE TRANSCRIPTIONAL REGULATOR RUTR"/>
    <property type="match status" value="1"/>
</dbReference>
<dbReference type="Pfam" id="PF17940">
    <property type="entry name" value="TetR_C_31"/>
    <property type="match status" value="1"/>
</dbReference>
<evidence type="ECO:0000313" key="5">
    <source>
        <dbReference type="Proteomes" id="UP000035057"/>
    </source>
</evidence>
<proteinExistence type="predicted"/>
<dbReference type="AlphaFoldDB" id="A0A072N6G8"/>
<protein>
    <submittedName>
        <fullName evidence="4">Transcriptional regulator, TetR family</fullName>
    </submittedName>
</protein>
<dbReference type="PANTHER" id="PTHR30055:SF231">
    <property type="entry name" value="TRANSCRIPTIONAL REGULATORY PROTEIN (PROBABLY DEOR-FAMILY)-RELATED"/>
    <property type="match status" value="1"/>
</dbReference>
<dbReference type="Proteomes" id="UP000035057">
    <property type="component" value="Unassembled WGS sequence"/>
</dbReference>
<dbReference type="GO" id="GO:0003700">
    <property type="term" value="F:DNA-binding transcription factor activity"/>
    <property type="evidence" value="ECO:0007669"/>
    <property type="project" value="TreeGrafter"/>
</dbReference>
<dbReference type="SUPFAM" id="SSF46689">
    <property type="entry name" value="Homeodomain-like"/>
    <property type="match status" value="1"/>
</dbReference>